<gene>
    <name evidence="2" type="ORF">NCTC13337_00202</name>
</gene>
<dbReference type="PANTHER" id="PTHR38602:SF1">
    <property type="entry name" value="INNER MEMBRANE PROTEIN"/>
    <property type="match status" value="1"/>
</dbReference>
<evidence type="ECO:0000313" key="2">
    <source>
        <dbReference type="EMBL" id="SUO93383.1"/>
    </source>
</evidence>
<dbReference type="EMBL" id="UHIC01000001">
    <property type="protein sequence ID" value="SUO93383.1"/>
    <property type="molecule type" value="Genomic_DNA"/>
</dbReference>
<dbReference type="Pfam" id="PF09838">
    <property type="entry name" value="DUF2065"/>
    <property type="match status" value="1"/>
</dbReference>
<accession>A0A380MNA9</accession>
<name>A0A380MNA9_9GAMM</name>
<keyword evidence="1" id="KW-0812">Transmembrane</keyword>
<proteinExistence type="predicted"/>
<keyword evidence="1" id="KW-1133">Transmembrane helix</keyword>
<protein>
    <submittedName>
        <fullName evidence="2">Uncharacterized protein conserved in bacteria (DUF2065)</fullName>
    </submittedName>
</protein>
<keyword evidence="1" id="KW-0472">Membrane</keyword>
<dbReference type="OrthoDB" id="7068663at2"/>
<dbReference type="Proteomes" id="UP000254601">
    <property type="component" value="Unassembled WGS sequence"/>
</dbReference>
<organism evidence="2 3">
    <name type="scientific">Suttonella ornithocola</name>
    <dbReference type="NCBI Taxonomy" id="279832"/>
    <lineage>
        <taxon>Bacteria</taxon>
        <taxon>Pseudomonadati</taxon>
        <taxon>Pseudomonadota</taxon>
        <taxon>Gammaproteobacteria</taxon>
        <taxon>Cardiobacteriales</taxon>
        <taxon>Cardiobacteriaceae</taxon>
        <taxon>Suttonella</taxon>
    </lineage>
</organism>
<reference evidence="2 3" key="1">
    <citation type="submission" date="2018-06" db="EMBL/GenBank/DDBJ databases">
        <authorList>
            <consortium name="Pathogen Informatics"/>
            <person name="Doyle S."/>
        </authorList>
    </citation>
    <scope>NUCLEOTIDE SEQUENCE [LARGE SCALE GENOMIC DNA]</scope>
    <source>
        <strain evidence="2 3">NCTC13337</strain>
    </source>
</reference>
<evidence type="ECO:0000256" key="1">
    <source>
        <dbReference type="SAM" id="Phobius"/>
    </source>
</evidence>
<dbReference type="AlphaFoldDB" id="A0A380MNA9"/>
<keyword evidence="3" id="KW-1185">Reference proteome</keyword>
<sequence>MSPWLLSLVIVLFFEGLMLGISPKKWQETMRQLTELPTETIRRIGLSMIVVAFVLLFVLYWGAK</sequence>
<evidence type="ECO:0000313" key="3">
    <source>
        <dbReference type="Proteomes" id="UP000254601"/>
    </source>
</evidence>
<dbReference type="InterPro" id="IPR019201">
    <property type="entry name" value="DUF2065"/>
</dbReference>
<dbReference type="RefSeq" id="WP_084601452.1">
    <property type="nucleotide sequence ID" value="NZ_LWHB01000007.1"/>
</dbReference>
<feature type="transmembrane region" description="Helical" evidence="1">
    <location>
        <begin position="44"/>
        <end position="63"/>
    </location>
</feature>
<dbReference type="PANTHER" id="PTHR38602">
    <property type="entry name" value="INNER MEMBRANE PROTEIN-RELATED"/>
    <property type="match status" value="1"/>
</dbReference>